<dbReference type="AlphaFoldDB" id="A0A366M7R1"/>
<name>A0A366M7R1_9EURY</name>
<protein>
    <recommendedName>
        <fullName evidence="3">Right handed beta helix domain-containing protein</fullName>
    </recommendedName>
</protein>
<gene>
    <name evidence="1" type="ORF">ALNOE001_20080</name>
</gene>
<keyword evidence="2" id="KW-1185">Reference proteome</keyword>
<dbReference type="Proteomes" id="UP000253099">
    <property type="component" value="Unassembled WGS sequence"/>
</dbReference>
<dbReference type="EMBL" id="NIZT01000070">
    <property type="protein sequence ID" value="RBQ22278.1"/>
    <property type="molecule type" value="Genomic_DNA"/>
</dbReference>
<evidence type="ECO:0000313" key="1">
    <source>
        <dbReference type="EMBL" id="RBQ22278.1"/>
    </source>
</evidence>
<organism evidence="1 2">
    <name type="scientific">Candidatus Methanobinarius endosymbioticus</name>
    <dbReference type="NCBI Taxonomy" id="2006182"/>
    <lineage>
        <taxon>Archaea</taxon>
        <taxon>Methanobacteriati</taxon>
        <taxon>Methanobacteriota</taxon>
        <taxon>Methanomada group</taxon>
        <taxon>Methanobacteria</taxon>
        <taxon>Methanobacteriales</taxon>
        <taxon>Methanobacteriaceae</taxon>
        <taxon>Candidatus Methanobinarius</taxon>
    </lineage>
</organism>
<comment type="caution">
    <text evidence="1">The sequence shown here is derived from an EMBL/GenBank/DDBJ whole genome shotgun (WGS) entry which is preliminary data.</text>
</comment>
<proteinExistence type="predicted"/>
<reference evidence="1 2" key="1">
    <citation type="submission" date="2018-06" db="EMBL/GenBank/DDBJ databases">
        <title>Genomic insight into two independent archaeal endosymbiosis events.</title>
        <authorList>
            <person name="Lind A.E."/>
            <person name="Lewis W.H."/>
            <person name="Spang A."/>
            <person name="Guy L."/>
            <person name="Embley M.T."/>
            <person name="Ettema T.J.G."/>
        </authorList>
    </citation>
    <scope>NUCLEOTIDE SEQUENCE [LARGE SCALE GENOMIC DNA]</scope>
    <source>
        <strain evidence="1">NOE</strain>
    </source>
</reference>
<sequence length="178" mass="19638">MFNNNNTNFGGGCFIYSKINLSNNNFANNNFTTIYTLNDQITINKNRFNTNDAVLGIGFNDSTVNLNNFLINYNTFLNNGIMLVFDGNRNNINHDNILNNGTKKGILINGNNNKFINLLIVKLSNIAVTFNNFASGNNFTNGTVTENGYGFLILGNNNCVMSSTILANRGYGFNISGK</sequence>
<accession>A0A366M7R1</accession>
<evidence type="ECO:0000313" key="2">
    <source>
        <dbReference type="Proteomes" id="UP000253099"/>
    </source>
</evidence>
<evidence type="ECO:0008006" key="3">
    <source>
        <dbReference type="Google" id="ProtNLM"/>
    </source>
</evidence>